<dbReference type="SUPFAM" id="SSF54975">
    <property type="entry name" value="Acylphosphatase/BLUF domain-like"/>
    <property type="match status" value="1"/>
</dbReference>
<organism evidence="2 3">
    <name type="scientific">Sphingomonas qilianensis</name>
    <dbReference type="NCBI Taxonomy" id="1736690"/>
    <lineage>
        <taxon>Bacteria</taxon>
        <taxon>Pseudomonadati</taxon>
        <taxon>Pseudomonadota</taxon>
        <taxon>Alphaproteobacteria</taxon>
        <taxon>Sphingomonadales</taxon>
        <taxon>Sphingomonadaceae</taxon>
        <taxon>Sphingomonas</taxon>
    </lineage>
</organism>
<dbReference type="Gene3D" id="3.30.70.100">
    <property type="match status" value="1"/>
</dbReference>
<proteinExistence type="predicted"/>
<evidence type="ECO:0000259" key="1">
    <source>
        <dbReference type="PROSITE" id="PS50925"/>
    </source>
</evidence>
<gene>
    <name evidence="2" type="ORF">ABC969_16315</name>
</gene>
<dbReference type="InterPro" id="IPR036046">
    <property type="entry name" value="Acylphosphatase-like_dom_sf"/>
</dbReference>
<dbReference type="Pfam" id="PF04940">
    <property type="entry name" value="BLUF"/>
    <property type="match status" value="1"/>
</dbReference>
<evidence type="ECO:0000313" key="2">
    <source>
        <dbReference type="EMBL" id="MEN2787979.1"/>
    </source>
</evidence>
<dbReference type="PROSITE" id="PS50925">
    <property type="entry name" value="BLUF"/>
    <property type="match status" value="1"/>
</dbReference>
<dbReference type="SMART" id="SM01034">
    <property type="entry name" value="BLUF"/>
    <property type="match status" value="1"/>
</dbReference>
<feature type="domain" description="BLUF" evidence="1">
    <location>
        <begin position="6"/>
        <end position="99"/>
    </location>
</feature>
<keyword evidence="3" id="KW-1185">Reference proteome</keyword>
<dbReference type="Proteomes" id="UP001404104">
    <property type="component" value="Unassembled WGS sequence"/>
</dbReference>
<protein>
    <submittedName>
        <fullName evidence="2">BLUF domain-containing protein</fullName>
    </submittedName>
</protein>
<accession>A0ABU9XWQ3</accession>
<dbReference type="EMBL" id="JBDIMF010000008">
    <property type="protein sequence ID" value="MEN2787979.1"/>
    <property type="molecule type" value="Genomic_DNA"/>
</dbReference>
<dbReference type="InterPro" id="IPR007024">
    <property type="entry name" value="BLUF_domain"/>
</dbReference>
<dbReference type="RefSeq" id="WP_345866224.1">
    <property type="nucleotide sequence ID" value="NZ_JBDIMF010000008.1"/>
</dbReference>
<comment type="caution">
    <text evidence="2">The sequence shown here is derived from an EMBL/GenBank/DDBJ whole genome shotgun (WGS) entry which is preliminary data.</text>
</comment>
<sequence length="143" mass="15956">MPDDLLKSLMYASTSQLVYYEGGNHVRDIVEYSRAWNASVGITGALVSSEQRFVQFVEGPSNAIDELLSKLRADRRHSGVTVIEERIVTKRRFAQWNLAYSGPDIFMDRDLAELLHSGRNASNLAIAARLKPLLSTVASCSWP</sequence>
<evidence type="ECO:0000313" key="3">
    <source>
        <dbReference type="Proteomes" id="UP001404104"/>
    </source>
</evidence>
<reference evidence="2 3" key="1">
    <citation type="submission" date="2024-05" db="EMBL/GenBank/DDBJ databases">
        <authorList>
            <person name="Liu Q."/>
            <person name="Xin Y.-H."/>
        </authorList>
    </citation>
    <scope>NUCLEOTIDE SEQUENCE [LARGE SCALE GENOMIC DNA]</scope>
    <source>
        <strain evidence="2 3">CGMCC 1.15349</strain>
    </source>
</reference>
<name>A0ABU9XWQ3_9SPHN</name>